<evidence type="ECO:0000313" key="1">
    <source>
        <dbReference type="EMBL" id="KRY85142.1"/>
    </source>
</evidence>
<name>A0A0V1FGF5_TRIPS</name>
<organism evidence="1 2">
    <name type="scientific">Trichinella pseudospiralis</name>
    <name type="common">Parasitic roundworm</name>
    <dbReference type="NCBI Taxonomy" id="6337"/>
    <lineage>
        <taxon>Eukaryota</taxon>
        <taxon>Metazoa</taxon>
        <taxon>Ecdysozoa</taxon>
        <taxon>Nematoda</taxon>
        <taxon>Enoplea</taxon>
        <taxon>Dorylaimia</taxon>
        <taxon>Trichinellida</taxon>
        <taxon>Trichinellidae</taxon>
        <taxon>Trichinella</taxon>
    </lineage>
</organism>
<gene>
    <name evidence="1" type="ORF">T4D_9305</name>
</gene>
<reference evidence="1 2" key="1">
    <citation type="submission" date="2015-01" db="EMBL/GenBank/DDBJ databases">
        <title>Evolution of Trichinella species and genotypes.</title>
        <authorList>
            <person name="Korhonen P.K."/>
            <person name="Edoardo P."/>
            <person name="Giuseppe L.R."/>
            <person name="Gasser R.B."/>
        </authorList>
    </citation>
    <scope>NUCLEOTIDE SEQUENCE [LARGE SCALE GENOMIC DNA]</scope>
    <source>
        <strain evidence="1">ISS470</strain>
    </source>
</reference>
<evidence type="ECO:0000313" key="2">
    <source>
        <dbReference type="Proteomes" id="UP000054995"/>
    </source>
</evidence>
<dbReference type="Proteomes" id="UP000054995">
    <property type="component" value="Unassembled WGS sequence"/>
</dbReference>
<dbReference type="OrthoDB" id="5925908at2759"/>
<dbReference type="EMBL" id="JYDT01000097">
    <property type="protein sequence ID" value="KRY85142.1"/>
    <property type="molecule type" value="Genomic_DNA"/>
</dbReference>
<sequence length="75" mass="8444">MSGFMPNKTLLPDSDLYLSSFLSNTSGIDIYEKCSLFPVQNFSKQKISDSRPYLIFDSSVCCDEPLQQASKYCSI</sequence>
<accession>A0A0V1FGF5</accession>
<protein>
    <submittedName>
        <fullName evidence="1">Uncharacterized protein</fullName>
    </submittedName>
</protein>
<proteinExistence type="predicted"/>
<dbReference type="AlphaFoldDB" id="A0A0V1FGF5"/>
<comment type="caution">
    <text evidence="1">The sequence shown here is derived from an EMBL/GenBank/DDBJ whole genome shotgun (WGS) entry which is preliminary data.</text>
</comment>
<keyword evidence="2" id="KW-1185">Reference proteome</keyword>